<dbReference type="InterPro" id="IPR002123">
    <property type="entry name" value="Plipid/glycerol_acylTrfase"/>
</dbReference>
<dbReference type="CDD" id="cd07989">
    <property type="entry name" value="LPLAT_AGPAT-like"/>
    <property type="match status" value="1"/>
</dbReference>
<comment type="similarity">
    <text evidence="1">Belongs to the ATP-dependent AMP-binding enzyme family.</text>
</comment>
<evidence type="ECO:0000313" key="3">
    <source>
        <dbReference type="EMBL" id="QOY88235.1"/>
    </source>
</evidence>
<dbReference type="GO" id="GO:0016746">
    <property type="term" value="F:acyltransferase activity"/>
    <property type="evidence" value="ECO:0007669"/>
    <property type="project" value="InterPro"/>
</dbReference>
<accession>A0A7S7NR10</accession>
<dbReference type="InterPro" id="IPR020845">
    <property type="entry name" value="AMP-binding_CS"/>
</dbReference>
<dbReference type="GO" id="GO:0031956">
    <property type="term" value="F:medium-chain fatty acid-CoA ligase activity"/>
    <property type="evidence" value="ECO:0007669"/>
    <property type="project" value="TreeGrafter"/>
</dbReference>
<dbReference type="PANTHER" id="PTHR43201:SF8">
    <property type="entry name" value="ACYL-COA SYNTHETASE FAMILY MEMBER 3"/>
    <property type="match status" value="1"/>
</dbReference>
<dbReference type="Gene3D" id="3.30.300.30">
    <property type="match status" value="1"/>
</dbReference>
<gene>
    <name evidence="3" type="ORF">IRI77_36790</name>
</gene>
<dbReference type="EMBL" id="CP063849">
    <property type="protein sequence ID" value="QOY88235.1"/>
    <property type="molecule type" value="Genomic_DNA"/>
</dbReference>
<dbReference type="SMART" id="SM00563">
    <property type="entry name" value="PlsC"/>
    <property type="match status" value="1"/>
</dbReference>
<proteinExistence type="inferred from homology"/>
<dbReference type="RefSeq" id="WP_194449898.1">
    <property type="nucleotide sequence ID" value="NZ_CP063849.1"/>
</dbReference>
<dbReference type="Pfam" id="PF01553">
    <property type="entry name" value="Acyltransferase"/>
    <property type="match status" value="1"/>
</dbReference>
<dbReference type="InterPro" id="IPR042099">
    <property type="entry name" value="ANL_N_sf"/>
</dbReference>
<dbReference type="PANTHER" id="PTHR43201">
    <property type="entry name" value="ACYL-COA SYNTHETASE"/>
    <property type="match status" value="1"/>
</dbReference>
<organism evidence="3 4">
    <name type="scientific">Paludibaculum fermentans</name>
    <dbReference type="NCBI Taxonomy" id="1473598"/>
    <lineage>
        <taxon>Bacteria</taxon>
        <taxon>Pseudomonadati</taxon>
        <taxon>Acidobacteriota</taxon>
        <taxon>Terriglobia</taxon>
        <taxon>Bryobacterales</taxon>
        <taxon>Bryobacteraceae</taxon>
        <taxon>Paludibaculum</taxon>
    </lineage>
</organism>
<reference evidence="3 4" key="1">
    <citation type="submission" date="2020-10" db="EMBL/GenBank/DDBJ databases">
        <title>Complete genome sequence of Paludibaculum fermentans P105T, a facultatively anaerobic acidobacterium capable of dissimilatory Fe(III) reduction.</title>
        <authorList>
            <person name="Dedysh S.N."/>
            <person name="Beletsky A.V."/>
            <person name="Kulichevskaya I.S."/>
            <person name="Mardanov A.V."/>
            <person name="Ravin N.V."/>
        </authorList>
    </citation>
    <scope>NUCLEOTIDE SEQUENCE [LARGE SCALE GENOMIC DNA]</scope>
    <source>
        <strain evidence="3 4">P105</strain>
    </source>
</reference>
<evidence type="ECO:0000256" key="1">
    <source>
        <dbReference type="ARBA" id="ARBA00006432"/>
    </source>
</evidence>
<sequence>MLKLLIRGLLRLLYRIEVHGALPQPAKTLIVGNHQSFLDAPIMWSILPDDTLWVVHSQVMKQLIFRLLVRVTDHIVIDTTNPFALKSTVDVIEAGRKVIIFPEGRVTVTGSLMKIYDGPAFIAAKTGATVAPFILDGAVRAKGFSRMEGDYPLAWFPKIKVTFFPGEVIPMPEAPSGKLRRRKAGEAMQRLLQRCLALSKPKRTLHEAFLEAIELHGRGRRMVEDAGGADLTYSGVLKGSLALGRLVSKITAENEVVGVLMPNAAATLCLALGLFGVRRIPAMLNFTAGVDGMQSALRAAKVKTILTSRQFLEKGKLTAVVEKLQGINVVFLEDLRAKLTLGDKLWLIFYALPFPRAATKTSQPDEPAVVLFTSGSEGKPKGVVLSHWAILSDIEQVFSIIDVSRADKILSAMPVFHSFGLTAGFMLPIVSGLRLFLYPSPLHYSIVPELFYDRDATVMFATPTFLKHYAKRAHPYDFRKVKMLLGGAEKLTDEIRNTYMDKFGVRVLEGYGATECAPVIAVNTAMRYKAGTVGEILPLMEWKLEKVPGIEEGGLLHVKGPNVMLGYWRESNPCVLEPPESVFGPGWYPTGDLAVVDSDGFLQLRGRVKRFAKVAGEMISLEVVEKIAEAASPKHIHGAVTRPDAGRGEMIVLCTQDKDLKRDQLQAAAREMGAPELAIPRRIVYIDKIPLLGTGKKDYPKLSQLVEAQLEQSRA</sequence>
<dbReference type="AlphaFoldDB" id="A0A7S7NR10"/>
<feature type="domain" description="Phospholipid/glycerol acyltransferase" evidence="2">
    <location>
        <begin position="28"/>
        <end position="138"/>
    </location>
</feature>
<dbReference type="KEGG" id="pfer:IRI77_36790"/>
<dbReference type="InterPro" id="IPR045851">
    <property type="entry name" value="AMP-bd_C_sf"/>
</dbReference>
<dbReference type="Gene3D" id="3.40.50.12780">
    <property type="entry name" value="N-terminal domain of ligase-like"/>
    <property type="match status" value="1"/>
</dbReference>
<dbReference type="Proteomes" id="UP000593892">
    <property type="component" value="Chromosome"/>
</dbReference>
<evidence type="ECO:0000259" key="2">
    <source>
        <dbReference type="SMART" id="SM00563"/>
    </source>
</evidence>
<dbReference type="Pfam" id="PF00501">
    <property type="entry name" value="AMP-binding"/>
    <property type="match status" value="1"/>
</dbReference>
<dbReference type="GO" id="GO:0006631">
    <property type="term" value="P:fatty acid metabolic process"/>
    <property type="evidence" value="ECO:0007669"/>
    <property type="project" value="TreeGrafter"/>
</dbReference>
<protein>
    <submittedName>
        <fullName evidence="3">AMP-binding protein</fullName>
    </submittedName>
</protein>
<dbReference type="SUPFAM" id="SSF69593">
    <property type="entry name" value="Glycerol-3-phosphate (1)-acyltransferase"/>
    <property type="match status" value="1"/>
</dbReference>
<dbReference type="InterPro" id="IPR000873">
    <property type="entry name" value="AMP-dep_synth/lig_dom"/>
</dbReference>
<name>A0A7S7NR10_PALFE</name>
<keyword evidence="4" id="KW-1185">Reference proteome</keyword>
<evidence type="ECO:0000313" key="4">
    <source>
        <dbReference type="Proteomes" id="UP000593892"/>
    </source>
</evidence>
<dbReference type="PROSITE" id="PS00455">
    <property type="entry name" value="AMP_BINDING"/>
    <property type="match status" value="1"/>
</dbReference>
<dbReference type="SUPFAM" id="SSF56801">
    <property type="entry name" value="Acetyl-CoA synthetase-like"/>
    <property type="match status" value="1"/>
</dbReference>